<comment type="caution">
    <text evidence="4">The sequence shown here is derived from an EMBL/GenBank/DDBJ whole genome shotgun (WGS) entry which is preliminary data.</text>
</comment>
<feature type="modified residue" description="4-aspartylphosphate" evidence="1">
    <location>
        <position position="73"/>
    </location>
</feature>
<name>A0ABV3SCQ6_9HYPH</name>
<dbReference type="Proteomes" id="UP001556692">
    <property type="component" value="Unassembled WGS sequence"/>
</dbReference>
<sequence>MRDGAPIEESRRLRMIEDRYLNASHVLVVGSSSVNCVVVSRVVERMGLKVRVERPENAALALRDTTPAIVILDGGADNQDCDGLLGDLQKTREASEGALPAVILLSTANVSPDTLAAPAIDMVVSKPLTIDRLQPAIEALRARNGDFARKNG</sequence>
<protein>
    <submittedName>
        <fullName evidence="4">Response regulator</fullName>
    </submittedName>
</protein>
<dbReference type="Gene3D" id="3.40.50.2300">
    <property type="match status" value="1"/>
</dbReference>
<dbReference type="InterPro" id="IPR001789">
    <property type="entry name" value="Sig_transdc_resp-reg_receiver"/>
</dbReference>
<dbReference type="SUPFAM" id="SSF52172">
    <property type="entry name" value="CheY-like"/>
    <property type="match status" value="1"/>
</dbReference>
<evidence type="ECO:0000313" key="5">
    <source>
        <dbReference type="Proteomes" id="UP001556692"/>
    </source>
</evidence>
<dbReference type="InterPro" id="IPR011006">
    <property type="entry name" value="CheY-like_superfamily"/>
</dbReference>
<keyword evidence="2" id="KW-1133">Transmembrane helix</keyword>
<dbReference type="EMBL" id="JBDPGJ010000001">
    <property type="protein sequence ID" value="MEX0404520.1"/>
    <property type="molecule type" value="Genomic_DNA"/>
</dbReference>
<dbReference type="PROSITE" id="PS50110">
    <property type="entry name" value="RESPONSE_REGULATORY"/>
    <property type="match status" value="1"/>
</dbReference>
<feature type="transmembrane region" description="Helical" evidence="2">
    <location>
        <begin position="20"/>
        <end position="43"/>
    </location>
</feature>
<gene>
    <name evidence="4" type="ORF">ABGN05_02460</name>
</gene>
<evidence type="ECO:0000313" key="4">
    <source>
        <dbReference type="EMBL" id="MEX0404520.1"/>
    </source>
</evidence>
<evidence type="ECO:0000256" key="1">
    <source>
        <dbReference type="PROSITE-ProRule" id="PRU00169"/>
    </source>
</evidence>
<organism evidence="4 5">
    <name type="scientific">Aquibium pacificus</name>
    <dbReference type="NCBI Taxonomy" id="3153579"/>
    <lineage>
        <taxon>Bacteria</taxon>
        <taxon>Pseudomonadati</taxon>
        <taxon>Pseudomonadota</taxon>
        <taxon>Alphaproteobacteria</taxon>
        <taxon>Hyphomicrobiales</taxon>
        <taxon>Phyllobacteriaceae</taxon>
        <taxon>Aquibium</taxon>
    </lineage>
</organism>
<reference evidence="4 5" key="1">
    <citation type="submission" date="2024-05" db="EMBL/GenBank/DDBJ databases">
        <authorList>
            <person name="Jiang F."/>
        </authorList>
    </citation>
    <scope>NUCLEOTIDE SEQUENCE [LARGE SCALE GENOMIC DNA]</scope>
    <source>
        <strain evidence="4 5">LZ166</strain>
    </source>
</reference>
<dbReference type="RefSeq" id="WP_367952406.1">
    <property type="nucleotide sequence ID" value="NZ_JBDPGJ010000001.1"/>
</dbReference>
<keyword evidence="5" id="KW-1185">Reference proteome</keyword>
<keyword evidence="2" id="KW-0472">Membrane</keyword>
<evidence type="ECO:0000256" key="2">
    <source>
        <dbReference type="SAM" id="Phobius"/>
    </source>
</evidence>
<feature type="domain" description="Response regulatory" evidence="3">
    <location>
        <begin position="25"/>
        <end position="141"/>
    </location>
</feature>
<proteinExistence type="predicted"/>
<keyword evidence="2" id="KW-0812">Transmembrane</keyword>
<accession>A0ABV3SCQ6</accession>
<evidence type="ECO:0000259" key="3">
    <source>
        <dbReference type="PROSITE" id="PS50110"/>
    </source>
</evidence>
<keyword evidence="1" id="KW-0597">Phosphoprotein</keyword>